<dbReference type="EMBL" id="QGGV01000019">
    <property type="protein sequence ID" value="PWK50973.1"/>
    <property type="molecule type" value="Genomic_DNA"/>
</dbReference>
<organism evidence="1 2">
    <name type="scientific">Silicimonas algicola</name>
    <dbReference type="NCBI Taxonomy" id="1826607"/>
    <lineage>
        <taxon>Bacteria</taxon>
        <taxon>Pseudomonadati</taxon>
        <taxon>Pseudomonadota</taxon>
        <taxon>Alphaproteobacteria</taxon>
        <taxon>Rhodobacterales</taxon>
        <taxon>Paracoccaceae</taxon>
    </lineage>
</organism>
<dbReference type="Proteomes" id="UP000245390">
    <property type="component" value="Unassembled WGS sequence"/>
</dbReference>
<keyword evidence="2" id="KW-1185">Reference proteome</keyword>
<reference evidence="1 2" key="1">
    <citation type="submission" date="2018-05" db="EMBL/GenBank/DDBJ databases">
        <title>Genomic Encyclopedia of Type Strains, Phase IV (KMG-IV): sequencing the most valuable type-strain genomes for metagenomic binning, comparative biology and taxonomic classification.</title>
        <authorList>
            <person name="Goeker M."/>
        </authorList>
    </citation>
    <scope>NUCLEOTIDE SEQUENCE [LARGE SCALE GENOMIC DNA]</scope>
    <source>
        <strain evidence="1 2">DSM 103371</strain>
    </source>
</reference>
<comment type="caution">
    <text evidence="1">The sequence shown here is derived from an EMBL/GenBank/DDBJ whole genome shotgun (WGS) entry which is preliminary data.</text>
</comment>
<accession>A0A316FRR0</accession>
<dbReference type="AlphaFoldDB" id="A0A316FRR0"/>
<evidence type="ECO:0000313" key="2">
    <source>
        <dbReference type="Proteomes" id="UP000245390"/>
    </source>
</evidence>
<protein>
    <submittedName>
        <fullName evidence="1">Uncharacterized protein</fullName>
    </submittedName>
</protein>
<evidence type="ECO:0000313" key="1">
    <source>
        <dbReference type="EMBL" id="PWK50973.1"/>
    </source>
</evidence>
<proteinExistence type="predicted"/>
<sequence length="34" mass="3543">MLAEHAAGEPFRDVELLPDVVDAGTTAGGAQTFR</sequence>
<name>A0A316FRR0_9RHOB</name>
<gene>
    <name evidence="1" type="ORF">C8D95_1195</name>
</gene>